<name>A0A2N5EGT9_9GAMM</name>
<organism evidence="2 3">
    <name type="scientific">Chimaeribacter californicus</name>
    <dbReference type="NCBI Taxonomy" id="2060067"/>
    <lineage>
        <taxon>Bacteria</taxon>
        <taxon>Pseudomonadati</taxon>
        <taxon>Pseudomonadota</taxon>
        <taxon>Gammaproteobacteria</taxon>
        <taxon>Enterobacterales</taxon>
        <taxon>Yersiniaceae</taxon>
        <taxon>Chimaeribacter</taxon>
    </lineage>
</organism>
<keyword evidence="3" id="KW-1185">Reference proteome</keyword>
<accession>A0A2N5EGT9</accession>
<gene>
    <name evidence="2" type="ORF">CYR55_02830</name>
</gene>
<dbReference type="InterPro" id="IPR036366">
    <property type="entry name" value="PGBDSf"/>
</dbReference>
<dbReference type="Proteomes" id="UP000234240">
    <property type="component" value="Unassembled WGS sequence"/>
</dbReference>
<dbReference type="AlphaFoldDB" id="A0A2N5EGT9"/>
<proteinExistence type="predicted"/>
<dbReference type="EMBL" id="PJZF01000001">
    <property type="protein sequence ID" value="PLR41774.1"/>
    <property type="molecule type" value="Genomic_DNA"/>
</dbReference>
<evidence type="ECO:0000259" key="1">
    <source>
        <dbReference type="Pfam" id="PF01471"/>
    </source>
</evidence>
<dbReference type="OrthoDB" id="5395100at2"/>
<dbReference type="InterPro" id="IPR036365">
    <property type="entry name" value="PGBD-like_sf"/>
</dbReference>
<dbReference type="InterPro" id="IPR002477">
    <property type="entry name" value="Peptidoglycan-bd-like"/>
</dbReference>
<feature type="domain" description="Peptidoglycan binding-like" evidence="1">
    <location>
        <begin position="73"/>
        <end position="127"/>
    </location>
</feature>
<evidence type="ECO:0000313" key="2">
    <source>
        <dbReference type="EMBL" id="PLR41774.1"/>
    </source>
</evidence>
<dbReference type="Gene3D" id="1.10.101.10">
    <property type="entry name" value="PGBD-like superfamily/PGBD"/>
    <property type="match status" value="1"/>
</dbReference>
<dbReference type="Pfam" id="PF01471">
    <property type="entry name" value="PG_binding_1"/>
    <property type="match status" value="1"/>
</dbReference>
<dbReference type="SUPFAM" id="SSF47090">
    <property type="entry name" value="PGBD-like"/>
    <property type="match status" value="1"/>
</dbReference>
<protein>
    <submittedName>
        <fullName evidence="2">Protein with peptidoglycan-binding domain protein</fullName>
    </submittedName>
</protein>
<comment type="caution">
    <text evidence="2">The sequence shown here is derived from an EMBL/GenBank/DDBJ whole genome shotgun (WGS) entry which is preliminary data.</text>
</comment>
<sequence length="306" mass="33486">MCLLPEGLPVCYFPGIRFTLRQRRLIFTQKSSPPARWGLSPYREVNIMADYSSLDFIRAEIDYPGPVALNTRSGAVKRVQEWLTFHGHGLVIDGDFGPATQRALSGFRQAAGLQDNGALNPDDWAQLAAPMVQVLKLPAPSTTLPATLLKLARQHLDAHPVELGGENRGPWVRLYCNGREGEAFPWCAGFVSFVVMQACAVQEIPLPLALSLSCDGLAQSAKEQGRFIPGVHIDSGNTPWSDLAQVGLFLVKQGPDHWRHTGLAFDGVDHTFQTVEGSADNQGTHNGYEVCTRTLSVQHCDFVVLA</sequence>
<reference evidence="2 3" key="1">
    <citation type="submission" date="2017-12" db="EMBL/GenBank/DDBJ databases">
        <title>Characterization of six clinical isolates of Enterochimera gen. nov., a novel genus of the Yersiniaciae family and the three species Enterochimera arupensis sp. nov., Enterochimera coloradensis sp. nov, and Enterochimera californica sp. nov.</title>
        <authorList>
            <person name="Rossi A."/>
            <person name="Fisher M."/>
        </authorList>
    </citation>
    <scope>NUCLEOTIDE SEQUENCE [LARGE SCALE GENOMIC DNA]</scope>
    <source>
        <strain evidence="3">2015-Iso6</strain>
    </source>
</reference>
<evidence type="ECO:0000313" key="3">
    <source>
        <dbReference type="Proteomes" id="UP000234240"/>
    </source>
</evidence>